<dbReference type="OrthoDB" id="4062651at2759"/>
<keyword evidence="4" id="KW-1185">Reference proteome</keyword>
<dbReference type="PROSITE" id="PS50011">
    <property type="entry name" value="PROTEIN_KINASE_DOM"/>
    <property type="match status" value="1"/>
</dbReference>
<dbReference type="GO" id="GO:0004672">
    <property type="term" value="F:protein kinase activity"/>
    <property type="evidence" value="ECO:0007669"/>
    <property type="project" value="InterPro"/>
</dbReference>
<dbReference type="AlphaFoldDB" id="A0A1W2TXE8"/>
<dbReference type="PROSITE" id="PS00107">
    <property type="entry name" value="PROTEIN_KINASE_ATP"/>
    <property type="match status" value="1"/>
</dbReference>
<accession>A0A1W2TXE8</accession>
<keyword evidence="1" id="KW-0547">Nucleotide-binding</keyword>
<keyword evidence="3" id="KW-0808">Transferase</keyword>
<dbReference type="GO" id="GO:0005524">
    <property type="term" value="F:ATP binding"/>
    <property type="evidence" value="ECO:0007669"/>
    <property type="project" value="UniProtKB-UniRule"/>
</dbReference>
<dbReference type="InterPro" id="IPR017441">
    <property type="entry name" value="Protein_kinase_ATP_BS"/>
</dbReference>
<evidence type="ECO:0000313" key="4">
    <source>
        <dbReference type="Proteomes" id="UP000054516"/>
    </source>
</evidence>
<protein>
    <submittedName>
        <fullName evidence="3">Putative serine threonine protein kinase protein</fullName>
    </submittedName>
</protein>
<dbReference type="STRING" id="77044.A0A1W2TXE8"/>
<evidence type="ECO:0000256" key="1">
    <source>
        <dbReference type="PROSITE-ProRule" id="PRU10141"/>
    </source>
</evidence>
<proteinExistence type="predicted"/>
<reference evidence="3" key="1">
    <citation type="submission" date="2016-03" db="EMBL/GenBank/DDBJ databases">
        <title>Draft genome sequence of Rosellinia necatrix.</title>
        <authorList>
            <person name="Kanematsu S."/>
        </authorList>
    </citation>
    <scope>NUCLEOTIDE SEQUENCE [LARGE SCALE GENOMIC DNA]</scope>
    <source>
        <strain evidence="3">W97</strain>
    </source>
</reference>
<dbReference type="EMBL" id="DF977566">
    <property type="protein sequence ID" value="GAP93349.2"/>
    <property type="molecule type" value="Genomic_DNA"/>
</dbReference>
<keyword evidence="1" id="KW-0067">ATP-binding</keyword>
<feature type="domain" description="Protein kinase" evidence="2">
    <location>
        <begin position="106"/>
        <end position="300"/>
    </location>
</feature>
<organism evidence="3">
    <name type="scientific">Rosellinia necatrix</name>
    <name type="common">White root-rot fungus</name>
    <dbReference type="NCBI Taxonomy" id="77044"/>
    <lineage>
        <taxon>Eukaryota</taxon>
        <taxon>Fungi</taxon>
        <taxon>Dikarya</taxon>
        <taxon>Ascomycota</taxon>
        <taxon>Pezizomycotina</taxon>
        <taxon>Sordariomycetes</taxon>
        <taxon>Xylariomycetidae</taxon>
        <taxon>Xylariales</taxon>
        <taxon>Xylariaceae</taxon>
        <taxon>Rosellinia</taxon>
    </lineage>
</organism>
<gene>
    <name evidence="3" type="ORF">SAMD00023353_12100010</name>
</gene>
<dbReference type="InterPro" id="IPR000719">
    <property type="entry name" value="Prot_kinase_dom"/>
</dbReference>
<feature type="binding site" evidence="1">
    <location>
        <position position="136"/>
    </location>
    <ligand>
        <name>ATP</name>
        <dbReference type="ChEBI" id="CHEBI:30616"/>
    </ligand>
</feature>
<dbReference type="Proteomes" id="UP000054516">
    <property type="component" value="Unassembled WGS sequence"/>
</dbReference>
<keyword evidence="3" id="KW-0418">Kinase</keyword>
<evidence type="ECO:0000313" key="3">
    <source>
        <dbReference type="EMBL" id="GAP93349.2"/>
    </source>
</evidence>
<dbReference type="InterPro" id="IPR011009">
    <property type="entry name" value="Kinase-like_dom_sf"/>
</dbReference>
<evidence type="ECO:0000259" key="2">
    <source>
        <dbReference type="PROSITE" id="PS50011"/>
    </source>
</evidence>
<dbReference type="SUPFAM" id="SSF56112">
    <property type="entry name" value="Protein kinase-like (PK-like)"/>
    <property type="match status" value="1"/>
</dbReference>
<name>A0A1W2TXE8_ROSNE</name>
<sequence length="300" mass="34120">MDFNPSDEWKAYWRHKMFLQFRGYRLGIEYGKKYDEPILPDLPKQGRPPEVFVSGVKQTALPWVPIVNPIDMDMVATGRFLGPRNLKAFNAVKRLKGYFERKHPGMMYNRCLGWGSNGLAAAFDLKYPPGEKVVVKMVFSEKRNHRNTEVASLRALLKAEHIVQLLYGDNVDETTAIGAGEEPTPNFFITEMLENGDLGQFITLVRQHGERVPNAVLWRFCLCFIRMCIALAHPPSLLKDFKDRPAPISETVPEKYKHEPIPNVHFDFDPKNVFVGNISQKGEHDLTPLLKVIGLAGIST</sequence>